<evidence type="ECO:0000256" key="1">
    <source>
        <dbReference type="SAM" id="MobiDB-lite"/>
    </source>
</evidence>
<feature type="compositionally biased region" description="Acidic residues" evidence="1">
    <location>
        <begin position="420"/>
        <end position="431"/>
    </location>
</feature>
<protein>
    <submittedName>
        <fullName evidence="2">Uncharacterized protein</fullName>
    </submittedName>
</protein>
<reference evidence="2" key="1">
    <citation type="submission" date="2013-10" db="EMBL/GenBank/DDBJ databases">
        <title>Genomic analysis of the causative agents of coccidiosis in chickens.</title>
        <authorList>
            <person name="Reid A.J."/>
            <person name="Blake D."/>
            <person name="Billington K."/>
            <person name="Browne H."/>
            <person name="Dunn M."/>
            <person name="Hung S."/>
            <person name="Kawahara F."/>
            <person name="Miranda-Saavedra D."/>
            <person name="Mourier T."/>
            <person name="Nagra H."/>
            <person name="Otto T.D."/>
            <person name="Rawlings N."/>
            <person name="Sanchez A."/>
            <person name="Sanders M."/>
            <person name="Subramaniam C."/>
            <person name="Tay Y."/>
            <person name="Dear P."/>
            <person name="Doerig C."/>
            <person name="Gruber A."/>
            <person name="Parkinson J."/>
            <person name="Shirley M."/>
            <person name="Wan K.L."/>
            <person name="Berriman M."/>
            <person name="Tomley F."/>
            <person name="Pain A."/>
        </authorList>
    </citation>
    <scope>NUCLEOTIDE SEQUENCE [LARGE SCALE GENOMIC DNA]</scope>
    <source>
        <strain evidence="2">Houghton</strain>
    </source>
</reference>
<feature type="compositionally biased region" description="Basic and acidic residues" evidence="1">
    <location>
        <begin position="171"/>
        <end position="181"/>
    </location>
</feature>
<feature type="compositionally biased region" description="Acidic residues" evidence="1">
    <location>
        <begin position="339"/>
        <end position="356"/>
    </location>
</feature>
<feature type="compositionally biased region" description="Pro residues" evidence="1">
    <location>
        <begin position="524"/>
        <end position="533"/>
    </location>
</feature>
<name>U6LX91_9EIME</name>
<accession>U6LX91</accession>
<feature type="compositionally biased region" description="Pro residues" evidence="1">
    <location>
        <begin position="446"/>
        <end position="456"/>
    </location>
</feature>
<dbReference type="Proteomes" id="UP000030750">
    <property type="component" value="Unassembled WGS sequence"/>
</dbReference>
<gene>
    <name evidence="2" type="ORF">EBH_0009000</name>
</gene>
<feature type="region of interest" description="Disordered" evidence="1">
    <location>
        <begin position="68"/>
        <end position="673"/>
    </location>
</feature>
<feature type="compositionally biased region" description="Acidic residues" evidence="1">
    <location>
        <begin position="252"/>
        <end position="275"/>
    </location>
</feature>
<feature type="compositionally biased region" description="Basic and acidic residues" evidence="1">
    <location>
        <begin position="608"/>
        <end position="622"/>
    </location>
</feature>
<proteinExistence type="predicted"/>
<feature type="compositionally biased region" description="Basic and acidic residues" evidence="1">
    <location>
        <begin position="538"/>
        <end position="547"/>
    </location>
</feature>
<sequence>MEPSGGTSLPSQGPNAGVTESTPPVGAEASVAAPPRADGALAPKKSKAKLVGLPLLVLAAGALLALSPKLLARDQRPVEPPTEPVTETILPPDEEPEKGLEPPTTVPPPPPAEELSIQEEIQPAKVLPRLPRVLPPLGDQKVLLGQRETDTGPETPEEPSSPVRPRLPTLRPDDERIEPLPRSRFPTGFGVTATPEEEEESGEPPIPAVRKTLASPQTPQPEPGELPPVRIAFDEPKQPSSGEEQPAASEQPADEEELEEEDDLGNDENADETEEPTSAGTEHEAEQPPEPPVTPPEPPVTPPEPPTPPPPPEMPPVVPQTPTAVPEMPPVLPETAPVEPDDEDEGEEFDLDESELEQAVAGAGLDNVTTTGRQSGDEDEQKVSVDEGAAQGPITLTPDEEKPPSRPQSPTPPERISVTEEGEREAGEGEDTIERPASPEAQPEKFPSPPQLPVPPETISVTEEGKQGFDQQTAERPALPERFPPPPQLPVAPETISVAEEGEQAVTEGEDTAARPPTQEPERPPSPPPPPVVPETISAKEGEREVGGGEDVAQTPVSPSPVPESLQTPDEAALKPEPEGADDEPAPTETVTAGPEKAAADTPGDADTPARDEATEPTERTPGEASETGGGASGDGAGEMPEEEQPEEESSDEFGDEPPEDFGPPREPSSPEEALQMHLVQQLTSPRFADTGAVPHDELKELLELTKGSPTDEVEVGGTTVLRYQLQQLLPGEQMEISVLEHYCNRLQAHVTARAKKGLQPPVAIISPKTIVKAWGDFLEYRKKPMLLSGPVRLCKAADRVLVLLPTPEAAKGEPGFPAGHIILAVVDRKNGIIRIIDSMRHSPEHYQPAIEFVKLLASRFTDRTAGELKVSPNLPELGFPYEVEDPTKAARLPAKLREASGGLALESLACIAENRQPNHRHRDVAQIRLRVLAETLTGLRPRLLVDGEMRQVEEEEQP</sequence>
<feature type="compositionally biased region" description="Acidic residues" evidence="1">
    <location>
        <begin position="640"/>
        <end position="660"/>
    </location>
</feature>
<feature type="compositionally biased region" description="Acidic residues" evidence="1">
    <location>
        <begin position="500"/>
        <end position="511"/>
    </location>
</feature>
<evidence type="ECO:0000313" key="3">
    <source>
        <dbReference type="Proteomes" id="UP000030750"/>
    </source>
</evidence>
<dbReference type="EMBL" id="HG713437">
    <property type="protein sequence ID" value="CDJ53898.1"/>
    <property type="molecule type" value="Genomic_DNA"/>
</dbReference>
<feature type="compositionally biased region" description="Low complexity" evidence="1">
    <location>
        <begin position="126"/>
        <end position="137"/>
    </location>
</feature>
<feature type="compositionally biased region" description="Low complexity" evidence="1">
    <location>
        <begin position="152"/>
        <end position="168"/>
    </location>
</feature>
<keyword evidence="3" id="KW-1185">Reference proteome</keyword>
<dbReference type="AlphaFoldDB" id="U6LX91"/>
<evidence type="ECO:0000313" key="2">
    <source>
        <dbReference type="EMBL" id="CDJ53898.1"/>
    </source>
</evidence>
<organism evidence="2 3">
    <name type="scientific">Eimeria brunetti</name>
    <dbReference type="NCBI Taxonomy" id="51314"/>
    <lineage>
        <taxon>Eukaryota</taxon>
        <taxon>Sar</taxon>
        <taxon>Alveolata</taxon>
        <taxon>Apicomplexa</taxon>
        <taxon>Conoidasida</taxon>
        <taxon>Coccidia</taxon>
        <taxon>Eucoccidiorida</taxon>
        <taxon>Eimeriorina</taxon>
        <taxon>Eimeriidae</taxon>
        <taxon>Eimeria</taxon>
    </lineage>
</organism>
<feature type="region of interest" description="Disordered" evidence="1">
    <location>
        <begin position="1"/>
        <end position="41"/>
    </location>
</feature>
<dbReference type="VEuPathDB" id="ToxoDB:EBH_0009000"/>
<feature type="compositionally biased region" description="Polar residues" evidence="1">
    <location>
        <begin position="1"/>
        <end position="22"/>
    </location>
</feature>
<dbReference type="OrthoDB" id="347935at2759"/>
<feature type="compositionally biased region" description="Gly residues" evidence="1">
    <location>
        <begin position="628"/>
        <end position="637"/>
    </location>
</feature>
<reference evidence="2" key="2">
    <citation type="submission" date="2013-10" db="EMBL/GenBank/DDBJ databases">
        <authorList>
            <person name="Aslett M."/>
        </authorList>
    </citation>
    <scope>NUCLEOTIDE SEQUENCE [LARGE SCALE GENOMIC DNA]</scope>
    <source>
        <strain evidence="2">Houghton</strain>
    </source>
</reference>
<feature type="compositionally biased region" description="Pro residues" evidence="1">
    <location>
        <begin position="288"/>
        <end position="319"/>
    </location>
</feature>